<organism evidence="2 3">
    <name type="scientific">Phaseolus angularis</name>
    <name type="common">Azuki bean</name>
    <name type="synonym">Vigna angularis</name>
    <dbReference type="NCBI Taxonomy" id="3914"/>
    <lineage>
        <taxon>Eukaryota</taxon>
        <taxon>Viridiplantae</taxon>
        <taxon>Streptophyta</taxon>
        <taxon>Embryophyta</taxon>
        <taxon>Tracheophyta</taxon>
        <taxon>Spermatophyta</taxon>
        <taxon>Magnoliopsida</taxon>
        <taxon>eudicotyledons</taxon>
        <taxon>Gunneridae</taxon>
        <taxon>Pentapetalae</taxon>
        <taxon>rosids</taxon>
        <taxon>fabids</taxon>
        <taxon>Fabales</taxon>
        <taxon>Fabaceae</taxon>
        <taxon>Papilionoideae</taxon>
        <taxon>50 kb inversion clade</taxon>
        <taxon>NPAAA clade</taxon>
        <taxon>indigoferoid/millettioid clade</taxon>
        <taxon>Phaseoleae</taxon>
        <taxon>Vigna</taxon>
    </lineage>
</organism>
<evidence type="ECO:0000256" key="1">
    <source>
        <dbReference type="SAM" id="Phobius"/>
    </source>
</evidence>
<keyword evidence="1" id="KW-1133">Transmembrane helix</keyword>
<protein>
    <submittedName>
        <fullName evidence="2">Uncharacterized protein</fullName>
    </submittedName>
</protein>
<feature type="transmembrane region" description="Helical" evidence="1">
    <location>
        <begin position="73"/>
        <end position="97"/>
    </location>
</feature>
<keyword evidence="1" id="KW-0812">Transmembrane</keyword>
<name>A0A8T0JGW1_PHAAN</name>
<keyword evidence="1" id="KW-0472">Membrane</keyword>
<gene>
    <name evidence="2" type="ORF">HKW66_Vig0240880</name>
</gene>
<feature type="transmembrane region" description="Helical" evidence="1">
    <location>
        <begin position="21"/>
        <end position="40"/>
    </location>
</feature>
<reference evidence="2 3" key="1">
    <citation type="submission" date="2020-05" db="EMBL/GenBank/DDBJ databases">
        <title>Vigna angularis (adzuki bean) Var. LongXiaoDou No. 4 denovo assembly.</title>
        <authorList>
            <person name="Xiang H."/>
        </authorList>
    </citation>
    <scope>NUCLEOTIDE SEQUENCE [LARGE SCALE GENOMIC DNA]</scope>
    <source>
        <tissue evidence="2">Leaf</tissue>
    </source>
</reference>
<dbReference type="AlphaFoldDB" id="A0A8T0JGW1"/>
<evidence type="ECO:0000313" key="3">
    <source>
        <dbReference type="Proteomes" id="UP000743370"/>
    </source>
</evidence>
<proteinExistence type="predicted"/>
<sequence>MKKVKFCKGIVEFESNKMGDGSILLFFNLGFFDLLLGFFLDLGLPLFWLHEAEAGAAGALEQELHFRSQKNKAIFAASLSMFNNFVLFNSLNLCLFFRQQGPLDSTCVTFNECSASS</sequence>
<dbReference type="EMBL" id="JABFOF010000011">
    <property type="protein sequence ID" value="KAG2371967.1"/>
    <property type="molecule type" value="Genomic_DNA"/>
</dbReference>
<dbReference type="Proteomes" id="UP000743370">
    <property type="component" value="Unassembled WGS sequence"/>
</dbReference>
<comment type="caution">
    <text evidence="2">The sequence shown here is derived from an EMBL/GenBank/DDBJ whole genome shotgun (WGS) entry which is preliminary data.</text>
</comment>
<evidence type="ECO:0000313" key="2">
    <source>
        <dbReference type="EMBL" id="KAG2371967.1"/>
    </source>
</evidence>
<accession>A0A8T0JGW1</accession>